<evidence type="ECO:0000313" key="11">
    <source>
        <dbReference type="Proteomes" id="UP000075950"/>
    </source>
</evidence>
<feature type="transmembrane region" description="Helical" evidence="6">
    <location>
        <begin position="7"/>
        <end position="30"/>
    </location>
</feature>
<dbReference type="EMBL" id="CP014869">
    <property type="protein sequence ID" value="AMT95149.1"/>
    <property type="molecule type" value="Genomic_DNA"/>
</dbReference>
<dbReference type="NCBIfam" id="TIGR03954">
    <property type="entry name" value="integ_memb_HG"/>
    <property type="match status" value="1"/>
</dbReference>
<keyword evidence="2" id="KW-1003">Cell membrane</keyword>
<evidence type="ECO:0000313" key="8">
    <source>
        <dbReference type="EMBL" id="AMT95149.1"/>
    </source>
</evidence>
<sequence length="153" mass="16852">MTPKRFFTFFAIAETVTWTLLLIGMFLKYVTHTTEVGVRIGGGIHGFIFICFVIAVIGVGTSQQWSKRRIATGLASAIIPYATIPFERSVEKTGSLEGDWGLGRNGRTPQTWFEKLTSWCIRSPWLAIGLGIIFVVLVFSGLLLAGPPGEWGK</sequence>
<dbReference type="PANTHER" id="PTHR40077">
    <property type="entry name" value="MEMBRANE PROTEIN-RELATED"/>
    <property type="match status" value="1"/>
</dbReference>
<dbReference type="GO" id="GO:0005886">
    <property type="term" value="C:plasma membrane"/>
    <property type="evidence" value="ECO:0007669"/>
    <property type="project" value="UniProtKB-SubCell"/>
</dbReference>
<dbReference type="KEGG" id="bly:A2T55_16735"/>
<dbReference type="OrthoDB" id="3396203at2"/>
<keyword evidence="10" id="KW-1185">Reference proteome</keyword>
<accession>A0A144MKH0</accession>
<reference evidence="9 10" key="1">
    <citation type="submission" date="2014-11" db="EMBL/GenBank/DDBJ databases">
        <title>Draft Genome Sequence of Brevibacterium linens AE038-8.</title>
        <authorList>
            <person name="Maizel D."/>
            <person name="Utturkar S.M."/>
            <person name="Brown S.D."/>
            <person name="Ferrero M."/>
            <person name="Rosen B.P."/>
        </authorList>
    </citation>
    <scope>NUCLEOTIDE SEQUENCE [LARGE SCALE GENOMIC DNA]</scope>
    <source>
        <strain evidence="9 10">AE038-8</strain>
    </source>
</reference>
<keyword evidence="3 6" id="KW-0812">Transmembrane</keyword>
<feature type="transmembrane region" description="Helical" evidence="6">
    <location>
        <begin position="125"/>
        <end position="145"/>
    </location>
</feature>
<dbReference type="EMBL" id="JTJZ01000022">
    <property type="protein sequence ID" value="KHS51194.1"/>
    <property type="molecule type" value="Genomic_DNA"/>
</dbReference>
<name>A0A0B9AKD4_BRELN</name>
<accession>A0A0B9AKD4</accession>
<reference evidence="8" key="3">
    <citation type="submission" date="2016-03" db="EMBL/GenBank/DDBJ databases">
        <authorList>
            <person name="Zhu Y."/>
            <person name="Sun C."/>
        </authorList>
    </citation>
    <scope>NUCLEOTIDE SEQUENCE</scope>
    <source>
        <strain evidence="8">BS258</strain>
    </source>
</reference>
<evidence type="ECO:0000256" key="6">
    <source>
        <dbReference type="SAM" id="Phobius"/>
    </source>
</evidence>
<feature type="domain" description="DUF3817" evidence="7">
    <location>
        <begin position="5"/>
        <end position="91"/>
    </location>
</feature>
<evidence type="ECO:0000256" key="3">
    <source>
        <dbReference type="ARBA" id="ARBA00022692"/>
    </source>
</evidence>
<dbReference type="Proteomes" id="UP000031488">
    <property type="component" value="Unassembled WGS sequence"/>
</dbReference>
<dbReference type="Pfam" id="PF12823">
    <property type="entry name" value="DUF3817"/>
    <property type="match status" value="1"/>
</dbReference>
<dbReference type="STRING" id="1703.BLSMQ_3638"/>
<dbReference type="AlphaFoldDB" id="A0A0B9AKD4"/>
<comment type="subcellular location">
    <subcellularLocation>
        <location evidence="1">Cell membrane</location>
        <topology evidence="1">Multi-pass membrane protein</topology>
    </subcellularLocation>
</comment>
<proteinExistence type="predicted"/>
<feature type="transmembrane region" description="Helical" evidence="6">
    <location>
        <begin position="36"/>
        <end position="59"/>
    </location>
</feature>
<dbReference type="RefSeq" id="WP_039211977.1">
    <property type="nucleotide sequence ID" value="NZ_CP014869.1"/>
</dbReference>
<evidence type="ECO:0000313" key="10">
    <source>
        <dbReference type="Proteomes" id="UP000031488"/>
    </source>
</evidence>
<dbReference type="Proteomes" id="UP000075950">
    <property type="component" value="Chromosome"/>
</dbReference>
<evidence type="ECO:0000256" key="1">
    <source>
        <dbReference type="ARBA" id="ARBA00004651"/>
    </source>
</evidence>
<dbReference type="InterPro" id="IPR023845">
    <property type="entry name" value="DUF3817_TM"/>
</dbReference>
<keyword evidence="4 6" id="KW-1133">Transmembrane helix</keyword>
<evidence type="ECO:0000259" key="7">
    <source>
        <dbReference type="Pfam" id="PF12823"/>
    </source>
</evidence>
<evidence type="ECO:0000256" key="4">
    <source>
        <dbReference type="ARBA" id="ARBA00022989"/>
    </source>
</evidence>
<evidence type="ECO:0000256" key="2">
    <source>
        <dbReference type="ARBA" id="ARBA00022475"/>
    </source>
</evidence>
<reference evidence="11" key="2">
    <citation type="submission" date="2016-03" db="EMBL/GenBank/DDBJ databases">
        <authorList>
            <person name="Ploux O."/>
        </authorList>
    </citation>
    <scope>NUCLEOTIDE SEQUENCE [LARGE SCALE GENOMIC DNA]</scope>
    <source>
        <strain evidence="11">BS258</strain>
    </source>
</reference>
<evidence type="ECO:0000313" key="9">
    <source>
        <dbReference type="EMBL" id="KHS51194.1"/>
    </source>
</evidence>
<dbReference type="PATRIC" id="fig|1703.6.peg.3224"/>
<gene>
    <name evidence="8" type="ORF">A2T55_16735</name>
    <name evidence="9" type="ORF">AE0388_3266</name>
</gene>
<dbReference type="PANTHER" id="PTHR40077:SF1">
    <property type="entry name" value="MEMBRANE PROTEIN"/>
    <property type="match status" value="1"/>
</dbReference>
<keyword evidence="5 6" id="KW-0472">Membrane</keyword>
<evidence type="ECO:0000256" key="5">
    <source>
        <dbReference type="ARBA" id="ARBA00023136"/>
    </source>
</evidence>
<protein>
    <recommendedName>
        <fullName evidence="7">DUF3817 domain-containing protein</fullName>
    </recommendedName>
</protein>
<organism evidence="9 10">
    <name type="scientific">Brevibacterium linens</name>
    <dbReference type="NCBI Taxonomy" id="1703"/>
    <lineage>
        <taxon>Bacteria</taxon>
        <taxon>Bacillati</taxon>
        <taxon>Actinomycetota</taxon>
        <taxon>Actinomycetes</taxon>
        <taxon>Micrococcales</taxon>
        <taxon>Brevibacteriaceae</taxon>
        <taxon>Brevibacterium</taxon>
    </lineage>
</organism>